<dbReference type="InterPro" id="IPR029060">
    <property type="entry name" value="PIN-like_dom_sf"/>
</dbReference>
<sequence length="170" mass="18864">MNRTGSLEPALVDTSILIDLFKCNLLSVLPKLVKAEVLKIALILETEPELRGRIRSSGYIVPKSPEKTDAEAVVIETLRKKPGLSVVDALYLHHANTTKKMLLTGDGSLRKSAAEKGVEVHGLLWILQTGFDRGVITREELCACLKKTREDATFRLPEEEVDRMIKGICQ</sequence>
<dbReference type="InterPro" id="IPR021799">
    <property type="entry name" value="PIN-like_prokaryotic"/>
</dbReference>
<dbReference type="Pfam" id="PF11848">
    <property type="entry name" value="DUF3368"/>
    <property type="match status" value="1"/>
</dbReference>
<organism evidence="1 2">
    <name type="scientific">Hydrogenibacillus schlegelii</name>
    <name type="common">Bacillus schlegelii</name>
    <dbReference type="NCBI Taxonomy" id="1484"/>
    <lineage>
        <taxon>Bacteria</taxon>
        <taxon>Bacillati</taxon>
        <taxon>Bacillota</taxon>
        <taxon>Bacilli</taxon>
        <taxon>Bacillales</taxon>
        <taxon>Bacillales Family X. Incertae Sedis</taxon>
        <taxon>Hydrogenibacillus</taxon>
    </lineage>
</organism>
<protein>
    <recommendedName>
        <fullName evidence="3">PIN domain-containing protein</fullName>
    </recommendedName>
</protein>
<gene>
    <name evidence="1" type="ORF">HSCHL_0966</name>
</gene>
<evidence type="ECO:0008006" key="3">
    <source>
        <dbReference type="Google" id="ProtNLM"/>
    </source>
</evidence>
<dbReference type="RefSeq" id="WP_273000514.1">
    <property type="nucleotide sequence ID" value="NZ_PEBV01000033.1"/>
</dbReference>
<comment type="caution">
    <text evidence="1">The sequence shown here is derived from an EMBL/GenBank/DDBJ whole genome shotgun (WGS) entry which is preliminary data.</text>
</comment>
<name>A0A2T5G6S5_HYDSH</name>
<dbReference type="SUPFAM" id="SSF88723">
    <property type="entry name" value="PIN domain-like"/>
    <property type="match status" value="1"/>
</dbReference>
<dbReference type="AlphaFoldDB" id="A0A2T5G6S5"/>
<proteinExistence type="predicted"/>
<accession>A0A2T5G6S5</accession>
<evidence type="ECO:0000313" key="2">
    <source>
        <dbReference type="Proteomes" id="UP000244180"/>
    </source>
</evidence>
<evidence type="ECO:0000313" key="1">
    <source>
        <dbReference type="EMBL" id="PTQ51890.1"/>
    </source>
</evidence>
<dbReference type="EMBL" id="PEBV01000033">
    <property type="protein sequence ID" value="PTQ51890.1"/>
    <property type="molecule type" value="Genomic_DNA"/>
</dbReference>
<dbReference type="Proteomes" id="UP000244180">
    <property type="component" value="Unassembled WGS sequence"/>
</dbReference>
<reference evidence="1 2" key="1">
    <citation type="submission" date="2017-08" db="EMBL/GenBank/DDBJ databases">
        <title>Burning lignite coal seam in the remote Altai Mountains harbors a hydrogen-driven thermophilic microbial community.</title>
        <authorList>
            <person name="Kadnikov V.V."/>
            <person name="Mardanov A.V."/>
            <person name="Ivasenko D."/>
            <person name="Beletsky A.V."/>
            <person name="Karnachuk O.V."/>
            <person name="Ravin N.V."/>
        </authorList>
    </citation>
    <scope>NUCLEOTIDE SEQUENCE [LARGE SCALE GENOMIC DNA]</scope>
    <source>
        <strain evidence="1">AL33</strain>
    </source>
</reference>